<dbReference type="NCBIfam" id="TIGR00644">
    <property type="entry name" value="recJ"/>
    <property type="match status" value="1"/>
</dbReference>
<evidence type="ECO:0000256" key="2">
    <source>
        <dbReference type="ARBA" id="ARBA00019841"/>
    </source>
</evidence>
<keyword evidence="5 10" id="KW-0269">Exonuclease</keyword>
<reference evidence="10 11" key="1">
    <citation type="journal article" date="2021" name="Int. J. Syst. Evol. Microbiol.">
        <title>Streptococcus vicugnae sp. nov., isolated from faeces of alpacas (Vicugna pacos) and cattle (Bos taurus), Streptococcus zalophi sp. nov., and Streptococcus pacificus sp. nov., isolated from respiratory tract of California sea lions (Zalophus californianus).</title>
        <authorList>
            <person name="Volokhov D.V."/>
            <person name="Zagorodnyaya T.A."/>
            <person name="Shen Z."/>
            <person name="Blom J."/>
            <person name="Furtak V.A."/>
            <person name="Eisenberg T."/>
            <person name="Fan P."/>
            <person name="Jeong K.C."/>
            <person name="Gao Y."/>
            <person name="Zhang S."/>
            <person name="Amselle M."/>
        </authorList>
    </citation>
    <scope>NUCLEOTIDE SEQUENCE [LARGE SCALE GENOMIC DNA]</scope>
    <source>
        <strain evidence="11">CSL7508-lung</strain>
    </source>
</reference>
<dbReference type="InterPro" id="IPR051673">
    <property type="entry name" value="SSDNA_exonuclease_RecJ"/>
</dbReference>
<feature type="domain" description="DDH" evidence="6">
    <location>
        <begin position="83"/>
        <end position="228"/>
    </location>
</feature>
<dbReference type="RefSeq" id="WP_199567318.1">
    <property type="nucleotide sequence ID" value="NZ_JAENBP010000002.1"/>
</dbReference>
<dbReference type="Pfam" id="PF02272">
    <property type="entry name" value="DHHA1"/>
    <property type="match status" value="1"/>
</dbReference>
<evidence type="ECO:0000256" key="3">
    <source>
        <dbReference type="ARBA" id="ARBA00022722"/>
    </source>
</evidence>
<feature type="domain" description="Single-stranded-DNA-specific exonuclease RecJ C-terminal" evidence="8">
    <location>
        <begin position="586"/>
        <end position="730"/>
    </location>
</feature>
<dbReference type="Gene3D" id="3.90.1640.30">
    <property type="match status" value="1"/>
</dbReference>
<dbReference type="PANTHER" id="PTHR30255">
    <property type="entry name" value="SINGLE-STRANDED-DNA-SPECIFIC EXONUCLEASE RECJ"/>
    <property type="match status" value="1"/>
</dbReference>
<dbReference type="PANTHER" id="PTHR30255:SF2">
    <property type="entry name" value="SINGLE-STRANDED-DNA-SPECIFIC EXONUCLEASE RECJ"/>
    <property type="match status" value="1"/>
</dbReference>
<comment type="similarity">
    <text evidence="1">Belongs to the RecJ family.</text>
</comment>
<evidence type="ECO:0000259" key="9">
    <source>
        <dbReference type="Pfam" id="PF17768"/>
    </source>
</evidence>
<gene>
    <name evidence="10" type="primary">recJ</name>
    <name evidence="10" type="ORF">JHK64_01920</name>
</gene>
<dbReference type="SUPFAM" id="SSF64182">
    <property type="entry name" value="DHH phosphoesterases"/>
    <property type="match status" value="1"/>
</dbReference>
<feature type="domain" description="DHHA1" evidence="7">
    <location>
        <begin position="346"/>
        <end position="433"/>
    </location>
</feature>
<keyword evidence="4" id="KW-0378">Hydrolase</keyword>
<proteinExistence type="inferred from homology"/>
<dbReference type="InterPro" id="IPR018779">
    <property type="entry name" value="RecJ_C"/>
</dbReference>
<dbReference type="GO" id="GO:0006281">
    <property type="term" value="P:DNA repair"/>
    <property type="evidence" value="ECO:0007669"/>
    <property type="project" value="InterPro"/>
</dbReference>
<evidence type="ECO:0000259" key="6">
    <source>
        <dbReference type="Pfam" id="PF01368"/>
    </source>
</evidence>
<evidence type="ECO:0000313" key="11">
    <source>
        <dbReference type="Proteomes" id="UP000644875"/>
    </source>
</evidence>
<dbReference type="InterPro" id="IPR003156">
    <property type="entry name" value="DHHA1_dom"/>
</dbReference>
<dbReference type="GO" id="GO:0006310">
    <property type="term" value="P:DNA recombination"/>
    <property type="evidence" value="ECO:0007669"/>
    <property type="project" value="InterPro"/>
</dbReference>
<comment type="caution">
    <text evidence="10">The sequence shown here is derived from an EMBL/GenBank/DDBJ whole genome shotgun (WGS) entry which is preliminary data.</text>
</comment>
<evidence type="ECO:0000256" key="5">
    <source>
        <dbReference type="ARBA" id="ARBA00022839"/>
    </source>
</evidence>
<evidence type="ECO:0000259" key="8">
    <source>
        <dbReference type="Pfam" id="PF10141"/>
    </source>
</evidence>
<keyword evidence="3" id="KW-0540">Nuclease</keyword>
<name>A0A934P942_9STRE</name>
<dbReference type="InterPro" id="IPR001667">
    <property type="entry name" value="DDH_dom"/>
</dbReference>
<dbReference type="GO" id="GO:0003676">
    <property type="term" value="F:nucleic acid binding"/>
    <property type="evidence" value="ECO:0007669"/>
    <property type="project" value="InterPro"/>
</dbReference>
<dbReference type="Pfam" id="PF10141">
    <property type="entry name" value="ssDNA-exonuc_C"/>
    <property type="match status" value="1"/>
</dbReference>
<sequence>MIAPKYNWLLPKKELNFDNSDLLKKEGIDEITSQILYRRGIQTKEQLDDFLSTDISQLHDPFLLNDMKKAVDRIRQAVEMNEKILVYGDYDADGMTAASILKETFEALGAESIIYLPNRFVDGYGPNKSVYQYYIEQEKVNLIVTVDNGVSGHEAITYANEMGVDVIVTDHHSMPPELPDAYAIIHPEHQGADYPFKYLAGCGVAFKLACALLETIPAELLDLVAIGTIADMVSLTGENRTLVKMGLKVLKDTERLGLLDLLNLANVEKESINEETIGFILAPQLNALGRLDDPNPAIELLTGFDEEETQQIALMIQAKNEERKTLVQSIYDEAMLMVDNSQPIQILAKKGWHPGVLGIVAGRILEQICQPVIVLTIDGDYAKGSGRSPDSFNLFEALNKNRQLFVAFGGHSGAAGMTIETSQIATLSKAVRDDMIANHIEGPQKNNLSIDGFLSLSDIDFSLLKSFDKLAPFGMDNKKPCFILKDFAVKTARTMGAANSHLKLRVTQDGVECDVVAFHLGHLAQEFQQLQNIEMVTTLSVNKWNGNTSIQLMLVDARVNGVQLIDIRAKNAYFPENIPTIDEDKKSSVVLIADIPENEARLKTLFTNREFEAIYFKNTIKHPYYLSGFGTREQFTHLYKTIFQFESFDIRHKLNQLSDYLTIPKLLLIKMIQIFEELGFVTIDDGVMTVNKTAQKRDISESHIYQDLKKTVAFQSLMALGTPEEIYQYLKGD</sequence>
<dbReference type="EMBL" id="JAENBP010000002">
    <property type="protein sequence ID" value="MBJ8349389.1"/>
    <property type="molecule type" value="Genomic_DNA"/>
</dbReference>
<dbReference type="Pfam" id="PF01368">
    <property type="entry name" value="DHH"/>
    <property type="match status" value="1"/>
</dbReference>
<evidence type="ECO:0000256" key="1">
    <source>
        <dbReference type="ARBA" id="ARBA00005915"/>
    </source>
</evidence>
<organism evidence="10 11">
    <name type="scientific">Streptococcus zalophi</name>
    <dbReference type="NCBI Taxonomy" id="640031"/>
    <lineage>
        <taxon>Bacteria</taxon>
        <taxon>Bacillati</taxon>
        <taxon>Bacillota</taxon>
        <taxon>Bacilli</taxon>
        <taxon>Lactobacillales</taxon>
        <taxon>Streptococcaceae</taxon>
        <taxon>Streptococcus</taxon>
    </lineage>
</organism>
<dbReference type="InterPro" id="IPR038763">
    <property type="entry name" value="DHH_sf"/>
</dbReference>
<dbReference type="InterPro" id="IPR041122">
    <property type="entry name" value="RecJ_OB"/>
</dbReference>
<evidence type="ECO:0000256" key="4">
    <source>
        <dbReference type="ARBA" id="ARBA00022801"/>
    </source>
</evidence>
<dbReference type="Gene3D" id="3.10.310.30">
    <property type="match status" value="1"/>
</dbReference>
<dbReference type="Proteomes" id="UP000644875">
    <property type="component" value="Unassembled WGS sequence"/>
</dbReference>
<feature type="domain" description="RecJ OB" evidence="9">
    <location>
        <begin position="450"/>
        <end position="556"/>
    </location>
</feature>
<dbReference type="AlphaFoldDB" id="A0A934P942"/>
<protein>
    <recommendedName>
        <fullName evidence="2">Single-stranded-DNA-specific exonuclease RecJ</fullName>
    </recommendedName>
</protein>
<dbReference type="Pfam" id="PF17768">
    <property type="entry name" value="RecJ_OB"/>
    <property type="match status" value="1"/>
</dbReference>
<accession>A0A934P942</accession>
<evidence type="ECO:0000313" key="10">
    <source>
        <dbReference type="EMBL" id="MBJ8349389.1"/>
    </source>
</evidence>
<dbReference type="InterPro" id="IPR004610">
    <property type="entry name" value="RecJ"/>
</dbReference>
<evidence type="ECO:0000259" key="7">
    <source>
        <dbReference type="Pfam" id="PF02272"/>
    </source>
</evidence>
<keyword evidence="11" id="KW-1185">Reference proteome</keyword>
<dbReference type="GO" id="GO:0008409">
    <property type="term" value="F:5'-3' exonuclease activity"/>
    <property type="evidence" value="ECO:0007669"/>
    <property type="project" value="InterPro"/>
</dbReference>